<keyword evidence="2" id="KW-0812">Transmembrane</keyword>
<dbReference type="AlphaFoldDB" id="A0AAE4R5N1"/>
<keyword evidence="2" id="KW-1133">Transmembrane helix</keyword>
<dbReference type="EMBL" id="JAWLKH010000007">
    <property type="protein sequence ID" value="MDV6312148.1"/>
    <property type="molecule type" value="Genomic_DNA"/>
</dbReference>
<evidence type="ECO:0000313" key="5">
    <source>
        <dbReference type="Proteomes" id="UP001185922"/>
    </source>
</evidence>
<evidence type="ECO:0000259" key="3">
    <source>
        <dbReference type="Pfam" id="PF26527"/>
    </source>
</evidence>
<name>A0AAE4R5N1_9ACTN</name>
<sequence>MVLQRPQSLWFPDVAAWPPSGATPAVDLAAHLARFRSVDAVQSDVGDTAVAVLGAPATPVGRSVTRGETPVAAVPEKPSSDLDAFLAEAERSVRAKRKAVSGIAPGWRRLLGSGPRIAGVAATVLVILTTGVVAISMTGADSGRSAVAAETSESASPTESPTTSAVARNPACAQRPVGSGTTVSNDDEKGDQESGPGAIRAFNHAYYVLRSAKAARAVAAPGAVASEYVMQQYIDQRPIGTRHCLKITERAPGEYSVVLTELQPDAAPITYRQVIRTSTTGGKTFIQSIRSVE</sequence>
<dbReference type="Pfam" id="PF26527">
    <property type="entry name" value="DUF8176"/>
    <property type="match status" value="1"/>
</dbReference>
<feature type="compositionally biased region" description="Low complexity" evidence="1">
    <location>
        <begin position="146"/>
        <end position="167"/>
    </location>
</feature>
<dbReference type="Proteomes" id="UP001185922">
    <property type="component" value="Unassembled WGS sequence"/>
</dbReference>
<evidence type="ECO:0000256" key="1">
    <source>
        <dbReference type="SAM" id="MobiDB-lite"/>
    </source>
</evidence>
<feature type="transmembrane region" description="Helical" evidence="2">
    <location>
        <begin position="117"/>
        <end position="137"/>
    </location>
</feature>
<comment type="caution">
    <text evidence="4">The sequence shown here is derived from an EMBL/GenBank/DDBJ whole genome shotgun (WGS) entry which is preliminary data.</text>
</comment>
<feature type="region of interest" description="Disordered" evidence="1">
    <location>
        <begin position="146"/>
        <end position="196"/>
    </location>
</feature>
<gene>
    <name evidence="4" type="ORF">R3Q15_09675</name>
</gene>
<organism evidence="4 5">
    <name type="scientific">Gordonia amicalis</name>
    <dbReference type="NCBI Taxonomy" id="89053"/>
    <lineage>
        <taxon>Bacteria</taxon>
        <taxon>Bacillati</taxon>
        <taxon>Actinomycetota</taxon>
        <taxon>Actinomycetes</taxon>
        <taxon>Mycobacteriales</taxon>
        <taxon>Gordoniaceae</taxon>
        <taxon>Gordonia</taxon>
    </lineage>
</organism>
<evidence type="ECO:0000256" key="2">
    <source>
        <dbReference type="SAM" id="Phobius"/>
    </source>
</evidence>
<accession>A0AAE4R5N1</accession>
<dbReference type="RefSeq" id="WP_269550319.1">
    <property type="nucleotide sequence ID" value="NZ_JANJEV010000001.1"/>
</dbReference>
<reference evidence="4" key="1">
    <citation type="submission" date="2023-10" db="EMBL/GenBank/DDBJ databases">
        <title>Development of a sustainable strategy for remediation of hydrocarbon-contaminated territories based on the waste exchange concept.</title>
        <authorList>
            <person name="Krivoruchko A."/>
        </authorList>
    </citation>
    <scope>NUCLEOTIDE SEQUENCE</scope>
    <source>
        <strain evidence="4">IEGM 1279</strain>
    </source>
</reference>
<proteinExistence type="predicted"/>
<keyword evidence="2" id="KW-0472">Membrane</keyword>
<protein>
    <recommendedName>
        <fullName evidence="3">DUF8176 domain-containing protein</fullName>
    </recommendedName>
</protein>
<feature type="domain" description="DUF8176" evidence="3">
    <location>
        <begin position="182"/>
        <end position="289"/>
    </location>
</feature>
<evidence type="ECO:0000313" key="4">
    <source>
        <dbReference type="EMBL" id="MDV6312148.1"/>
    </source>
</evidence>
<dbReference type="InterPro" id="IPR058489">
    <property type="entry name" value="DUF8176"/>
</dbReference>